<keyword evidence="2" id="KW-0805">Transcription regulation</keyword>
<dbReference type="InParanoid" id="A0A672K4P6"/>
<protein>
    <recommendedName>
        <fullName evidence="5">Inhibitor of growth protein N-terminal histone-binding domain-containing protein</fullName>
    </recommendedName>
</protein>
<evidence type="ECO:0000313" key="7">
    <source>
        <dbReference type="Proteomes" id="UP000472262"/>
    </source>
</evidence>
<dbReference type="InterPro" id="IPR028651">
    <property type="entry name" value="ING_fam"/>
</dbReference>
<feature type="signal peptide" evidence="4">
    <location>
        <begin position="1"/>
        <end position="20"/>
    </location>
</feature>
<keyword evidence="7" id="KW-1185">Reference proteome</keyword>
<dbReference type="Gene3D" id="6.10.140.1740">
    <property type="match status" value="1"/>
</dbReference>
<evidence type="ECO:0000256" key="1">
    <source>
        <dbReference type="ARBA" id="ARBA00022853"/>
    </source>
</evidence>
<dbReference type="InterPro" id="IPR024610">
    <property type="entry name" value="ING_N_histone-binding"/>
</dbReference>
<dbReference type="CDD" id="cd16858">
    <property type="entry name" value="ING_ING3_Yng2p"/>
    <property type="match status" value="1"/>
</dbReference>
<dbReference type="GO" id="GO:0006325">
    <property type="term" value="P:chromatin organization"/>
    <property type="evidence" value="ECO:0007669"/>
    <property type="project" value="UniProtKB-KW"/>
</dbReference>
<dbReference type="Pfam" id="PF12998">
    <property type="entry name" value="ING"/>
    <property type="match status" value="1"/>
</dbReference>
<feature type="domain" description="Inhibitor of growth protein N-terminal histone-binding" evidence="5">
    <location>
        <begin position="17"/>
        <end position="77"/>
    </location>
</feature>
<dbReference type="PANTHER" id="PTHR10333:SF103">
    <property type="entry name" value="INHIBITOR OF GROWTH PROTEIN 3"/>
    <property type="match status" value="1"/>
</dbReference>
<evidence type="ECO:0000259" key="5">
    <source>
        <dbReference type="Pfam" id="PF12998"/>
    </source>
</evidence>
<feature type="chain" id="PRO_5025517423" description="Inhibitor of growth protein N-terminal histone-binding domain-containing protein" evidence="4">
    <location>
        <begin position="21"/>
        <end position="129"/>
    </location>
</feature>
<dbReference type="Proteomes" id="UP000472262">
    <property type="component" value="Unassembled WGS sequence"/>
</dbReference>
<evidence type="ECO:0000256" key="4">
    <source>
        <dbReference type="SAM" id="SignalP"/>
    </source>
</evidence>
<name>A0A672K4P6_SINGR</name>
<proteinExistence type="predicted"/>
<accession>A0A672K4P6</accession>
<keyword evidence="1" id="KW-0156">Chromatin regulator</keyword>
<dbReference type="PANTHER" id="PTHR10333">
    <property type="entry name" value="INHIBITOR OF GROWTH PROTEIN"/>
    <property type="match status" value="1"/>
</dbReference>
<dbReference type="AlphaFoldDB" id="A0A672K4P6"/>
<evidence type="ECO:0000256" key="3">
    <source>
        <dbReference type="ARBA" id="ARBA00023163"/>
    </source>
</evidence>
<organism evidence="6 7">
    <name type="scientific">Sinocyclocheilus grahami</name>
    <name type="common">Dianchi golden-line fish</name>
    <name type="synonym">Barbus grahami</name>
    <dbReference type="NCBI Taxonomy" id="75366"/>
    <lineage>
        <taxon>Eukaryota</taxon>
        <taxon>Metazoa</taxon>
        <taxon>Chordata</taxon>
        <taxon>Craniata</taxon>
        <taxon>Vertebrata</taxon>
        <taxon>Euteleostomi</taxon>
        <taxon>Actinopterygii</taxon>
        <taxon>Neopterygii</taxon>
        <taxon>Teleostei</taxon>
        <taxon>Ostariophysi</taxon>
        <taxon>Cypriniformes</taxon>
        <taxon>Cyprinidae</taxon>
        <taxon>Cyprininae</taxon>
        <taxon>Sinocyclocheilus</taxon>
    </lineage>
</organism>
<evidence type="ECO:0000256" key="2">
    <source>
        <dbReference type="ARBA" id="ARBA00023015"/>
    </source>
</evidence>
<evidence type="ECO:0000313" key="6">
    <source>
        <dbReference type="Ensembl" id="ENSSGRP00000005957.1"/>
    </source>
</evidence>
<dbReference type="Ensembl" id="ENSSGRT00000006459.1">
    <property type="protein sequence ID" value="ENSSGRP00000005957.1"/>
    <property type="gene ID" value="ENSSGRG00000003941.1"/>
</dbReference>
<keyword evidence="3" id="KW-0804">Transcription</keyword>
<dbReference type="GO" id="GO:0035267">
    <property type="term" value="C:NuA4 histone acetyltransferase complex"/>
    <property type="evidence" value="ECO:0007669"/>
    <property type="project" value="TreeGrafter"/>
</dbReference>
<keyword evidence="4" id="KW-0732">Signal</keyword>
<reference evidence="6" key="2">
    <citation type="submission" date="2025-09" db="UniProtKB">
        <authorList>
            <consortium name="Ensembl"/>
        </authorList>
    </citation>
    <scope>IDENTIFICATION</scope>
</reference>
<sequence length="129" mass="15446">MIYYCWVLDSLLPLFFCSDAMDQLEQRVNEFFTNAKKNKPEWREEQMEVIKKDYYKALEDADEKVQLANQIYDLVSNFVSTRWQHNIDSEWASGMLPLPQFKLSTLLFMCYNSIIHFDYNFFPSQIDGI</sequence>
<reference evidence="6" key="1">
    <citation type="submission" date="2025-08" db="UniProtKB">
        <authorList>
            <consortium name="Ensembl"/>
        </authorList>
    </citation>
    <scope>IDENTIFICATION</scope>
</reference>